<dbReference type="Gene3D" id="2.60.120.1440">
    <property type="match status" value="1"/>
</dbReference>
<comment type="caution">
    <text evidence="3">The sequence shown here is derived from an EMBL/GenBank/DDBJ whole genome shotgun (WGS) entry which is preliminary data.</text>
</comment>
<dbReference type="AlphaFoldDB" id="A0A4R6DD63"/>
<evidence type="ECO:0000313" key="4">
    <source>
        <dbReference type="Proteomes" id="UP000295129"/>
    </source>
</evidence>
<proteinExistence type="predicted"/>
<protein>
    <submittedName>
        <fullName evidence="3">FecR family protein</fullName>
    </submittedName>
</protein>
<dbReference type="Pfam" id="PF16220">
    <property type="entry name" value="DUF4880"/>
    <property type="match status" value="1"/>
</dbReference>
<evidence type="ECO:0000313" key="3">
    <source>
        <dbReference type="EMBL" id="TDN42485.1"/>
    </source>
</evidence>
<name>A0A4R6DD63_9RHOO</name>
<dbReference type="PANTHER" id="PTHR30273">
    <property type="entry name" value="PERIPLASMIC SIGNAL SENSOR AND SIGMA FACTOR ACTIVATOR FECR-RELATED"/>
    <property type="match status" value="1"/>
</dbReference>
<dbReference type="Proteomes" id="UP000295129">
    <property type="component" value="Unassembled WGS sequence"/>
</dbReference>
<sequence>MNALEDGEAPVDEAVLAQAVEWYVRLASGTQTREDERAFSCWVEASPEHARAWTRMEKMGGFLRGSRVHLPPPLARGALARAAALPRRRALKTLGWAGCGAVALALLQRETDWGRALAGGLADLSTAVGERREVVLEDGSLLQLNTASAVDLRFDAGQRGVLLRRGEIMVATARDDAGRPFWVDSADGRMQPLGTRFGVRLEEGGAGTRVVVVEGAVMVSPADEGAAVLVGAGQALRFGRAQAGGGVPELADEVALLWTEGAISAQSMRLDAFIADLARYRSGRLRCAPEVAALRITGVWPLVGGDPTEAVLASLERRLPVRVARFTRYWVTVGPV</sequence>
<keyword evidence="4" id="KW-1185">Reference proteome</keyword>
<evidence type="ECO:0000259" key="2">
    <source>
        <dbReference type="Pfam" id="PF16220"/>
    </source>
</evidence>
<dbReference type="EMBL" id="SNVV01000050">
    <property type="protein sequence ID" value="TDN42485.1"/>
    <property type="molecule type" value="Genomic_DNA"/>
</dbReference>
<feature type="domain" description="FecR N-terminal" evidence="2">
    <location>
        <begin position="18"/>
        <end position="58"/>
    </location>
</feature>
<dbReference type="PIRSF" id="PIRSF018266">
    <property type="entry name" value="FecR"/>
    <property type="match status" value="1"/>
</dbReference>
<dbReference type="RefSeq" id="WP_133595283.1">
    <property type="nucleotide sequence ID" value="NZ_SNVV01000050.1"/>
</dbReference>
<evidence type="ECO:0000259" key="1">
    <source>
        <dbReference type="Pfam" id="PF04773"/>
    </source>
</evidence>
<organism evidence="3 4">
    <name type="scientific">Azoarcus indigens</name>
    <dbReference type="NCBI Taxonomy" id="29545"/>
    <lineage>
        <taxon>Bacteria</taxon>
        <taxon>Pseudomonadati</taxon>
        <taxon>Pseudomonadota</taxon>
        <taxon>Betaproteobacteria</taxon>
        <taxon>Rhodocyclales</taxon>
        <taxon>Zoogloeaceae</taxon>
        <taxon>Azoarcus</taxon>
    </lineage>
</organism>
<dbReference type="InterPro" id="IPR006860">
    <property type="entry name" value="FecR"/>
</dbReference>
<dbReference type="OrthoDB" id="1100567at2"/>
<dbReference type="GO" id="GO:0016989">
    <property type="term" value="F:sigma factor antagonist activity"/>
    <property type="evidence" value="ECO:0007669"/>
    <property type="project" value="TreeGrafter"/>
</dbReference>
<dbReference type="PANTHER" id="PTHR30273:SF2">
    <property type="entry name" value="PROTEIN FECR"/>
    <property type="match status" value="1"/>
</dbReference>
<dbReference type="InterPro" id="IPR032623">
    <property type="entry name" value="FecR_N"/>
</dbReference>
<dbReference type="InterPro" id="IPR012373">
    <property type="entry name" value="Ferrdict_sens_TM"/>
</dbReference>
<feature type="domain" description="FecR protein" evidence="1">
    <location>
        <begin position="123"/>
        <end position="217"/>
    </location>
</feature>
<accession>A0A4R6DD63</accession>
<reference evidence="3 4" key="1">
    <citation type="submission" date="2019-03" db="EMBL/GenBank/DDBJ databases">
        <title>Genomic Encyclopedia of Type Strains, Phase IV (KMG-IV): sequencing the most valuable type-strain genomes for metagenomic binning, comparative biology and taxonomic classification.</title>
        <authorList>
            <person name="Goeker M."/>
        </authorList>
    </citation>
    <scope>NUCLEOTIDE SEQUENCE [LARGE SCALE GENOMIC DNA]</scope>
    <source>
        <strain evidence="3 4">DSM 12121</strain>
    </source>
</reference>
<gene>
    <name evidence="3" type="ORF">C7389_1502</name>
</gene>
<dbReference type="Pfam" id="PF04773">
    <property type="entry name" value="FecR"/>
    <property type="match status" value="1"/>
</dbReference>